<feature type="transmembrane region" description="Helical" evidence="2">
    <location>
        <begin position="555"/>
        <end position="576"/>
    </location>
</feature>
<name>A0AAD9JH73_9ANNE</name>
<feature type="transmembrane region" description="Helical" evidence="2">
    <location>
        <begin position="400"/>
        <end position="418"/>
    </location>
</feature>
<keyword evidence="6" id="KW-1185">Reference proteome</keyword>
<evidence type="ECO:0000256" key="1">
    <source>
        <dbReference type="SAM" id="MobiDB-lite"/>
    </source>
</evidence>
<keyword evidence="2" id="KW-1133">Transmembrane helix</keyword>
<dbReference type="Proteomes" id="UP001208570">
    <property type="component" value="Unassembled WGS sequence"/>
</dbReference>
<feature type="transmembrane region" description="Helical" evidence="2">
    <location>
        <begin position="486"/>
        <end position="504"/>
    </location>
</feature>
<feature type="transmembrane region" description="Helical" evidence="2">
    <location>
        <begin position="202"/>
        <end position="222"/>
    </location>
</feature>
<feature type="transmembrane region" description="Helical" evidence="2">
    <location>
        <begin position="346"/>
        <end position="364"/>
    </location>
</feature>
<dbReference type="AlphaFoldDB" id="A0AAD9JH73"/>
<keyword evidence="2" id="KW-0472">Membrane</keyword>
<evidence type="ECO:0000259" key="4">
    <source>
        <dbReference type="SMART" id="SM00703"/>
    </source>
</evidence>
<feature type="signal peptide" evidence="3">
    <location>
        <begin position="1"/>
        <end position="20"/>
    </location>
</feature>
<dbReference type="Pfam" id="PF20146">
    <property type="entry name" value="NRF"/>
    <property type="match status" value="1"/>
</dbReference>
<feature type="transmembrane region" description="Helical" evidence="2">
    <location>
        <begin position="620"/>
        <end position="647"/>
    </location>
</feature>
<comment type="caution">
    <text evidence="5">The sequence shown here is derived from an EMBL/GenBank/DDBJ whole genome shotgun (WGS) entry which is preliminary data.</text>
</comment>
<feature type="transmembrane region" description="Helical" evidence="2">
    <location>
        <begin position="588"/>
        <end position="608"/>
    </location>
</feature>
<sequence length="660" mass="74253">MLIPLYTLLFLSAASLVVRCDEQDIKAFYYQQIAAKWSPKVQPFITQIETIGEDKLGLSLNCQIDFLRLLNEVTNPNITDWALLMIDSWGVVESGTFSGNTNWEGRMTQCRQIHSGVKGNDGKEIEGKYCHLGWPLFGTWQLPAGIGTCVPQSCPEDNIFEIIQALAFGQVIDVSQPFPWNKKNVTLPHCAEIPDIKNDKGAIAAITILYFFGLLVLFGSMYDIVTNRSRSESAPAQSTGHNDVTFGKQNEPANDDQNQRSVELITLSLKSDVIPDNGQPNEPSGREIIFTNQDDGEAGTSTNKETLTKQKNGELSICARIILSFSAYRNMQNVATYRHTRGSYRCLNAIRFMSMCWIVLGHSWELGLFLTERPTTENVGDLVNRFKKRFSSEVINKMDVAVESFFLISAMLTTISFLKKVKKHNGKPPCAMFGFYYFHRFWRVPIAGIVFTSLGLCGSIIASAYLSHGVFIRNDTNYFTDIYIAPWTRSGSYFVGIILGYILYKSSSKPKMNKIGVVFGWLISVLGIFAAVYLNHYIEVWPVSAKIIYMSTHRVILAAAVGWIVFACSTGYGGIINSVLSWVGWVPLAKLTYTGYLIHPIFVYYGYYSSPVEVYFSVWIMIYYFLGTLTLTLGASFVVTSFLELPFTHLEKIMFRNVKI</sequence>
<feature type="transmembrane region" description="Helical" evidence="2">
    <location>
        <begin position="516"/>
        <end position="535"/>
    </location>
</feature>
<dbReference type="PANTHER" id="PTHR11161">
    <property type="entry name" value="O-ACYLTRANSFERASE"/>
    <property type="match status" value="1"/>
</dbReference>
<feature type="region of interest" description="Disordered" evidence="1">
    <location>
        <begin position="231"/>
        <end position="259"/>
    </location>
</feature>
<dbReference type="EMBL" id="JAODUP010000307">
    <property type="protein sequence ID" value="KAK2153094.1"/>
    <property type="molecule type" value="Genomic_DNA"/>
</dbReference>
<evidence type="ECO:0000313" key="5">
    <source>
        <dbReference type="EMBL" id="KAK2153094.1"/>
    </source>
</evidence>
<feature type="domain" description="Nose resistant-to-fluoxetine protein N-terminal" evidence="4">
    <location>
        <begin position="59"/>
        <end position="192"/>
    </location>
</feature>
<organism evidence="5 6">
    <name type="scientific">Paralvinella palmiformis</name>
    <dbReference type="NCBI Taxonomy" id="53620"/>
    <lineage>
        <taxon>Eukaryota</taxon>
        <taxon>Metazoa</taxon>
        <taxon>Spiralia</taxon>
        <taxon>Lophotrochozoa</taxon>
        <taxon>Annelida</taxon>
        <taxon>Polychaeta</taxon>
        <taxon>Sedentaria</taxon>
        <taxon>Canalipalpata</taxon>
        <taxon>Terebellida</taxon>
        <taxon>Terebelliformia</taxon>
        <taxon>Alvinellidae</taxon>
        <taxon>Paralvinella</taxon>
    </lineage>
</organism>
<proteinExistence type="predicted"/>
<evidence type="ECO:0000256" key="2">
    <source>
        <dbReference type="SAM" id="Phobius"/>
    </source>
</evidence>
<keyword evidence="2" id="KW-0812">Transmembrane</keyword>
<reference evidence="5" key="1">
    <citation type="journal article" date="2023" name="Mol. Biol. Evol.">
        <title>Third-Generation Sequencing Reveals the Adaptive Role of the Epigenome in Three Deep-Sea Polychaetes.</title>
        <authorList>
            <person name="Perez M."/>
            <person name="Aroh O."/>
            <person name="Sun Y."/>
            <person name="Lan Y."/>
            <person name="Juniper S.K."/>
            <person name="Young C.R."/>
            <person name="Angers B."/>
            <person name="Qian P.Y."/>
        </authorList>
    </citation>
    <scope>NUCLEOTIDE SEQUENCE</scope>
    <source>
        <strain evidence="5">P08H-3</strain>
    </source>
</reference>
<dbReference type="SMART" id="SM00703">
    <property type="entry name" value="NRF"/>
    <property type="match status" value="1"/>
</dbReference>
<feature type="chain" id="PRO_5041955532" description="Nose resistant-to-fluoxetine protein N-terminal domain-containing protein" evidence="3">
    <location>
        <begin position="21"/>
        <end position="660"/>
    </location>
</feature>
<protein>
    <recommendedName>
        <fullName evidence="4">Nose resistant-to-fluoxetine protein N-terminal domain-containing protein</fullName>
    </recommendedName>
</protein>
<evidence type="ECO:0000313" key="6">
    <source>
        <dbReference type="Proteomes" id="UP001208570"/>
    </source>
</evidence>
<feature type="region of interest" description="Disordered" evidence="1">
    <location>
        <begin position="274"/>
        <end position="304"/>
    </location>
</feature>
<dbReference type="PANTHER" id="PTHR11161:SF0">
    <property type="entry name" value="O-ACYLTRANSFERASE LIKE PROTEIN"/>
    <property type="match status" value="1"/>
</dbReference>
<keyword evidence="3" id="KW-0732">Signal</keyword>
<dbReference type="InterPro" id="IPR052728">
    <property type="entry name" value="O2_lipid_transport_reg"/>
</dbReference>
<dbReference type="InterPro" id="IPR006621">
    <property type="entry name" value="Nose-resist-to-fluoxetine_N"/>
</dbReference>
<feature type="transmembrane region" description="Helical" evidence="2">
    <location>
        <begin position="441"/>
        <end position="466"/>
    </location>
</feature>
<evidence type="ECO:0000256" key="3">
    <source>
        <dbReference type="SAM" id="SignalP"/>
    </source>
</evidence>
<gene>
    <name evidence="5" type="ORF">LSH36_307g01001</name>
</gene>
<accession>A0AAD9JH73</accession>